<dbReference type="Gene3D" id="2.40.50.1020">
    <property type="entry name" value="LytTr DNA-binding domain"/>
    <property type="match status" value="1"/>
</dbReference>
<dbReference type="InterPro" id="IPR046947">
    <property type="entry name" value="LytR-like"/>
</dbReference>
<organism evidence="6 7">
    <name type="scientific">Proteiniclasticum aestuarii</name>
    <dbReference type="NCBI Taxonomy" id="2817862"/>
    <lineage>
        <taxon>Bacteria</taxon>
        <taxon>Bacillati</taxon>
        <taxon>Bacillota</taxon>
        <taxon>Clostridia</taxon>
        <taxon>Eubacteriales</taxon>
        <taxon>Clostridiaceae</taxon>
        <taxon>Proteiniclasticum</taxon>
    </lineage>
</organism>
<evidence type="ECO:0000256" key="1">
    <source>
        <dbReference type="ARBA" id="ARBA00018672"/>
    </source>
</evidence>
<feature type="modified residue" description="4-aspartylphosphate" evidence="3">
    <location>
        <position position="53"/>
    </location>
</feature>
<dbReference type="EMBL" id="JAFNJU010000003">
    <property type="protein sequence ID" value="MBO1264296.1"/>
    <property type="molecule type" value="Genomic_DNA"/>
</dbReference>
<dbReference type="PROSITE" id="PS50110">
    <property type="entry name" value="RESPONSE_REGULATORY"/>
    <property type="match status" value="1"/>
</dbReference>
<keyword evidence="3" id="KW-0597">Phosphoprotein</keyword>
<comment type="function">
    <text evidence="2">May play the central regulatory role in sporulation. It may be an element of the effector pathway responsible for the activation of sporulation genes in response to nutritional stress. Spo0A may act in concert with spo0H (a sigma factor) to control the expression of some genes that are critical to the sporulation process.</text>
</comment>
<dbReference type="Pfam" id="PF00072">
    <property type="entry name" value="Response_reg"/>
    <property type="match status" value="1"/>
</dbReference>
<reference evidence="6" key="1">
    <citation type="submission" date="2021-03" db="EMBL/GenBank/DDBJ databases">
        <title>Proteiniclasticum marinus sp. nov., isolated from tidal flat sediment.</title>
        <authorList>
            <person name="Namirimu T."/>
            <person name="Yang J.-A."/>
            <person name="Yang S.-H."/>
            <person name="Kim Y.-J."/>
            <person name="Kwon K.K."/>
        </authorList>
    </citation>
    <scope>NUCLEOTIDE SEQUENCE</scope>
    <source>
        <strain evidence="6">SCR006</strain>
    </source>
</reference>
<feature type="domain" description="Response regulatory" evidence="4">
    <location>
        <begin position="2"/>
        <end position="116"/>
    </location>
</feature>
<sequence>MRIAIIDDEKPARGELEYLLRMVEKDAEFTQISSGEDALERFSKEQFDLLFIDINLGDISGTTLASTLRRLMPEAEIVFATAYNTYAEKAFEVEALYYLLKPYSEDKVKQMMERYHEKKRAELPEPRQTGIAKIPLTVEKKTIMVCLKDVVYIESQNRVCVIHTKNEIYTDHNTLNYYEERLQSKGFFRIQKSYIVNLDYITEISPWFNGTYSVRLKGFKDVVLPVSRKTIRQLRELICI</sequence>
<dbReference type="GO" id="GO:0000156">
    <property type="term" value="F:phosphorelay response regulator activity"/>
    <property type="evidence" value="ECO:0007669"/>
    <property type="project" value="InterPro"/>
</dbReference>
<accession>A0A939HA60</accession>
<dbReference type="AlphaFoldDB" id="A0A939HA60"/>
<comment type="caution">
    <text evidence="6">The sequence shown here is derived from an EMBL/GenBank/DDBJ whole genome shotgun (WGS) entry which is preliminary data.</text>
</comment>
<dbReference type="SMART" id="SM00448">
    <property type="entry name" value="REC"/>
    <property type="match status" value="1"/>
</dbReference>
<evidence type="ECO:0000259" key="5">
    <source>
        <dbReference type="PROSITE" id="PS50930"/>
    </source>
</evidence>
<keyword evidence="7" id="KW-1185">Reference proteome</keyword>
<proteinExistence type="predicted"/>
<evidence type="ECO:0000256" key="2">
    <source>
        <dbReference type="ARBA" id="ARBA00024867"/>
    </source>
</evidence>
<dbReference type="PROSITE" id="PS50930">
    <property type="entry name" value="HTH_LYTTR"/>
    <property type="match status" value="1"/>
</dbReference>
<evidence type="ECO:0000256" key="3">
    <source>
        <dbReference type="PROSITE-ProRule" id="PRU00169"/>
    </source>
</evidence>
<dbReference type="SMART" id="SM00850">
    <property type="entry name" value="LytTR"/>
    <property type="match status" value="1"/>
</dbReference>
<dbReference type="GO" id="GO:0003677">
    <property type="term" value="F:DNA binding"/>
    <property type="evidence" value="ECO:0007669"/>
    <property type="project" value="InterPro"/>
</dbReference>
<protein>
    <recommendedName>
        <fullName evidence="1">Stage 0 sporulation protein A homolog</fullName>
    </recommendedName>
</protein>
<dbReference type="SUPFAM" id="SSF52172">
    <property type="entry name" value="CheY-like"/>
    <property type="match status" value="1"/>
</dbReference>
<evidence type="ECO:0000313" key="6">
    <source>
        <dbReference type="EMBL" id="MBO1264296.1"/>
    </source>
</evidence>
<dbReference type="PANTHER" id="PTHR37299:SF1">
    <property type="entry name" value="STAGE 0 SPORULATION PROTEIN A HOMOLOG"/>
    <property type="match status" value="1"/>
</dbReference>
<gene>
    <name evidence="6" type="ORF">J3A84_04480</name>
</gene>
<evidence type="ECO:0000259" key="4">
    <source>
        <dbReference type="PROSITE" id="PS50110"/>
    </source>
</evidence>
<dbReference type="InterPro" id="IPR007492">
    <property type="entry name" value="LytTR_DNA-bd_dom"/>
</dbReference>
<name>A0A939HA60_9CLOT</name>
<dbReference type="InterPro" id="IPR011006">
    <property type="entry name" value="CheY-like_superfamily"/>
</dbReference>
<dbReference type="RefSeq" id="WP_207598818.1">
    <property type="nucleotide sequence ID" value="NZ_JAFNJU010000003.1"/>
</dbReference>
<feature type="domain" description="HTH LytTR-type" evidence="5">
    <location>
        <begin position="134"/>
        <end position="240"/>
    </location>
</feature>
<dbReference type="Pfam" id="PF04397">
    <property type="entry name" value="LytTR"/>
    <property type="match status" value="1"/>
</dbReference>
<dbReference type="InterPro" id="IPR001789">
    <property type="entry name" value="Sig_transdc_resp-reg_receiver"/>
</dbReference>
<dbReference type="Gene3D" id="3.40.50.2300">
    <property type="match status" value="1"/>
</dbReference>
<evidence type="ECO:0000313" key="7">
    <source>
        <dbReference type="Proteomes" id="UP000664218"/>
    </source>
</evidence>
<dbReference type="Proteomes" id="UP000664218">
    <property type="component" value="Unassembled WGS sequence"/>
</dbReference>
<dbReference type="PANTHER" id="PTHR37299">
    <property type="entry name" value="TRANSCRIPTIONAL REGULATOR-RELATED"/>
    <property type="match status" value="1"/>
</dbReference>